<dbReference type="InterPro" id="IPR012001">
    <property type="entry name" value="Thiamin_PyroP_enz_TPP-bd_dom"/>
</dbReference>
<evidence type="ECO:0000313" key="17">
    <source>
        <dbReference type="Proteomes" id="UP000481861"/>
    </source>
</evidence>
<dbReference type="InterPro" id="IPR029061">
    <property type="entry name" value="THDP-binding"/>
</dbReference>
<dbReference type="AlphaFoldDB" id="A0A7C8M8P5"/>
<reference evidence="16 17" key="1">
    <citation type="submission" date="2020-01" db="EMBL/GenBank/DDBJ databases">
        <authorList>
            <consortium name="DOE Joint Genome Institute"/>
            <person name="Haridas S."/>
            <person name="Albert R."/>
            <person name="Binder M."/>
            <person name="Bloem J."/>
            <person name="Labutti K."/>
            <person name="Salamov A."/>
            <person name="Andreopoulos B."/>
            <person name="Baker S.E."/>
            <person name="Barry K."/>
            <person name="Bills G."/>
            <person name="Bluhm B.H."/>
            <person name="Cannon C."/>
            <person name="Castanera R."/>
            <person name="Culley D.E."/>
            <person name="Daum C."/>
            <person name="Ezra D."/>
            <person name="Gonzalez J.B."/>
            <person name="Henrissat B."/>
            <person name="Kuo A."/>
            <person name="Liang C."/>
            <person name="Lipzen A."/>
            <person name="Lutzoni F."/>
            <person name="Magnuson J."/>
            <person name="Mondo S."/>
            <person name="Nolan M."/>
            <person name="Ohm R."/>
            <person name="Pangilinan J."/>
            <person name="Park H.-J.H."/>
            <person name="Ramirez L."/>
            <person name="Alfaro M."/>
            <person name="Sun H."/>
            <person name="Tritt A."/>
            <person name="Yoshinaga Y."/>
            <person name="Zwiers L.-H.L."/>
            <person name="Turgeon B.G."/>
            <person name="Goodwin S.B."/>
            <person name="Spatafora J.W."/>
            <person name="Crous P.W."/>
            <person name="Grigoriev I.V."/>
        </authorList>
    </citation>
    <scope>NUCLEOTIDE SEQUENCE [LARGE SCALE GENOMIC DNA]</scope>
    <source>
        <strain evidence="16 17">CBS 611.86</strain>
    </source>
</reference>
<feature type="binding site" evidence="11">
    <location>
        <position position="451"/>
    </location>
    <ligand>
        <name>Mg(2+)</name>
        <dbReference type="ChEBI" id="CHEBI:18420"/>
    </ligand>
</feature>
<dbReference type="InterPro" id="IPR029035">
    <property type="entry name" value="DHS-like_NAD/FAD-binding_dom"/>
</dbReference>
<evidence type="ECO:0000256" key="12">
    <source>
        <dbReference type="RuleBase" id="RU362132"/>
    </source>
</evidence>
<dbReference type="Gene3D" id="3.40.50.970">
    <property type="match status" value="2"/>
</dbReference>
<dbReference type="PANTHER" id="PTHR43452:SF30">
    <property type="entry name" value="PYRUVATE DECARBOXYLASE ISOZYME 1-RELATED"/>
    <property type="match status" value="1"/>
</dbReference>
<dbReference type="InterPro" id="IPR012110">
    <property type="entry name" value="PDC/IPDC-like"/>
</dbReference>
<dbReference type="GO" id="GO:0004737">
    <property type="term" value="F:pyruvate decarboxylase activity"/>
    <property type="evidence" value="ECO:0007669"/>
    <property type="project" value="UniProtKB-EC"/>
</dbReference>
<dbReference type="EMBL" id="JAADJZ010000017">
    <property type="protein sequence ID" value="KAF2868943.1"/>
    <property type="molecule type" value="Genomic_DNA"/>
</dbReference>
<keyword evidence="9 12" id="KW-0786">Thiamine pyrophosphate</keyword>
<evidence type="ECO:0000256" key="7">
    <source>
        <dbReference type="ARBA" id="ARBA00022793"/>
    </source>
</evidence>
<evidence type="ECO:0000256" key="2">
    <source>
        <dbReference type="ARBA" id="ARBA00001964"/>
    </source>
</evidence>
<feature type="domain" description="Thiamine pyrophosphate enzyme N-terminal TPP-binding" evidence="15">
    <location>
        <begin position="15"/>
        <end position="119"/>
    </location>
</feature>
<feature type="binding site" evidence="11">
    <location>
        <position position="480"/>
    </location>
    <ligand>
        <name>Mg(2+)</name>
        <dbReference type="ChEBI" id="CHEBI:18420"/>
    </ligand>
</feature>
<comment type="similarity">
    <text evidence="3 12">Belongs to the TPP enzyme family.</text>
</comment>
<feature type="domain" description="Thiamine pyrophosphate enzyme central" evidence="13">
    <location>
        <begin position="212"/>
        <end position="343"/>
    </location>
</feature>
<evidence type="ECO:0000259" key="13">
    <source>
        <dbReference type="Pfam" id="PF00205"/>
    </source>
</evidence>
<feature type="domain" description="Thiamine pyrophosphate enzyme TPP-binding" evidence="14">
    <location>
        <begin position="411"/>
        <end position="530"/>
    </location>
</feature>
<dbReference type="SUPFAM" id="SSF52467">
    <property type="entry name" value="DHS-like NAD/FAD-binding domain"/>
    <property type="match status" value="1"/>
</dbReference>
<comment type="caution">
    <text evidence="16">The sequence shown here is derived from an EMBL/GenBank/DDBJ whole genome shotgun (WGS) entry which is preliminary data.</text>
</comment>
<organism evidence="16 17">
    <name type="scientific">Massariosphaeria phaeospora</name>
    <dbReference type="NCBI Taxonomy" id="100035"/>
    <lineage>
        <taxon>Eukaryota</taxon>
        <taxon>Fungi</taxon>
        <taxon>Dikarya</taxon>
        <taxon>Ascomycota</taxon>
        <taxon>Pezizomycotina</taxon>
        <taxon>Dothideomycetes</taxon>
        <taxon>Pleosporomycetidae</taxon>
        <taxon>Pleosporales</taxon>
        <taxon>Pleosporales incertae sedis</taxon>
        <taxon>Massariosphaeria</taxon>
    </lineage>
</organism>
<name>A0A7C8M8P5_9PLEO</name>
<evidence type="ECO:0000256" key="1">
    <source>
        <dbReference type="ARBA" id="ARBA00001041"/>
    </source>
</evidence>
<proteinExistence type="inferred from homology"/>
<evidence type="ECO:0000259" key="14">
    <source>
        <dbReference type="Pfam" id="PF02775"/>
    </source>
</evidence>
<accession>A0A7C8M8P5</accession>
<evidence type="ECO:0000256" key="9">
    <source>
        <dbReference type="ARBA" id="ARBA00023052"/>
    </source>
</evidence>
<keyword evidence="7" id="KW-0210">Decarboxylase</keyword>
<comment type="cofactor">
    <cofactor evidence="2">
        <name>thiamine diphosphate</name>
        <dbReference type="ChEBI" id="CHEBI:58937"/>
    </cofactor>
</comment>
<dbReference type="InterPro" id="IPR047213">
    <property type="entry name" value="TPP_PYR_PDC_IPDC-like"/>
</dbReference>
<evidence type="ECO:0000259" key="15">
    <source>
        <dbReference type="Pfam" id="PF02776"/>
    </source>
</evidence>
<evidence type="ECO:0000256" key="10">
    <source>
        <dbReference type="ARBA" id="ARBA00023239"/>
    </source>
</evidence>
<comment type="catalytic activity">
    <reaction evidence="1">
        <text>a 2-oxocarboxylate + H(+) = an aldehyde + CO2</text>
        <dbReference type="Rhea" id="RHEA:11628"/>
        <dbReference type="ChEBI" id="CHEBI:15378"/>
        <dbReference type="ChEBI" id="CHEBI:16526"/>
        <dbReference type="ChEBI" id="CHEBI:17478"/>
        <dbReference type="ChEBI" id="CHEBI:35179"/>
        <dbReference type="EC" id="4.1.1.1"/>
    </reaction>
</comment>
<evidence type="ECO:0000256" key="6">
    <source>
        <dbReference type="ARBA" id="ARBA00022723"/>
    </source>
</evidence>
<dbReference type="InterPro" id="IPR012000">
    <property type="entry name" value="Thiamin_PyroP_enz_cen_dom"/>
</dbReference>
<dbReference type="FunFam" id="3.40.50.970:FF:000024">
    <property type="entry name" value="Pyruvate decarboxylase isozyme"/>
    <property type="match status" value="1"/>
</dbReference>
<dbReference type="GO" id="GO:0000949">
    <property type="term" value="P:aromatic amino acid family catabolic process to alcohol via Ehrlich pathway"/>
    <property type="evidence" value="ECO:0007669"/>
    <property type="project" value="TreeGrafter"/>
</dbReference>
<comment type="cofactor">
    <cofactor evidence="11">
        <name>Mg(2+)</name>
        <dbReference type="ChEBI" id="CHEBI:18420"/>
    </cofactor>
    <text evidence="11">Binds 1 Mg(2+) per subunit.</text>
</comment>
<dbReference type="InterPro" id="IPR011766">
    <property type="entry name" value="TPP_enzyme_TPP-bd"/>
</dbReference>
<protein>
    <recommendedName>
        <fullName evidence="5">Pyruvate decarboxylase</fullName>
        <ecNumber evidence="4">4.1.1.1</ecNumber>
    </recommendedName>
</protein>
<evidence type="ECO:0000256" key="11">
    <source>
        <dbReference type="PIRSR" id="PIRSR036565-2"/>
    </source>
</evidence>
<evidence type="ECO:0000256" key="8">
    <source>
        <dbReference type="ARBA" id="ARBA00022842"/>
    </source>
</evidence>
<keyword evidence="8 11" id="KW-0460">Magnesium</keyword>
<dbReference type="GO" id="GO:0005829">
    <property type="term" value="C:cytosol"/>
    <property type="evidence" value="ECO:0007669"/>
    <property type="project" value="TreeGrafter"/>
</dbReference>
<dbReference type="CDD" id="cd07038">
    <property type="entry name" value="TPP_PYR_PDC_IPDC_like"/>
    <property type="match status" value="1"/>
</dbReference>
<dbReference type="Gene3D" id="3.40.50.1220">
    <property type="entry name" value="TPP-binding domain"/>
    <property type="match status" value="1"/>
</dbReference>
<dbReference type="OrthoDB" id="3970464at2759"/>
<dbReference type="Pfam" id="PF02775">
    <property type="entry name" value="TPP_enzyme_C"/>
    <property type="match status" value="1"/>
</dbReference>
<dbReference type="PIRSF" id="PIRSF036565">
    <property type="entry name" value="Pyruvt_ip_decrb"/>
    <property type="match status" value="1"/>
</dbReference>
<dbReference type="PANTHER" id="PTHR43452">
    <property type="entry name" value="PYRUVATE DECARBOXYLASE"/>
    <property type="match status" value="1"/>
</dbReference>
<dbReference type="Proteomes" id="UP000481861">
    <property type="component" value="Unassembled WGS sequence"/>
</dbReference>
<dbReference type="EC" id="4.1.1.1" evidence="4"/>
<dbReference type="Pfam" id="PF00205">
    <property type="entry name" value="TPP_enzyme_M"/>
    <property type="match status" value="1"/>
</dbReference>
<dbReference type="GO" id="GO:0030976">
    <property type="term" value="F:thiamine pyrophosphate binding"/>
    <property type="evidence" value="ECO:0007669"/>
    <property type="project" value="InterPro"/>
</dbReference>
<keyword evidence="10" id="KW-0456">Lyase</keyword>
<dbReference type="FunFam" id="3.40.50.970:FF:000019">
    <property type="entry name" value="Pyruvate decarboxylase isozyme"/>
    <property type="match status" value="1"/>
</dbReference>
<dbReference type="SUPFAM" id="SSF52518">
    <property type="entry name" value="Thiamin diphosphate-binding fold (THDP-binding)"/>
    <property type="match status" value="2"/>
</dbReference>
<evidence type="ECO:0000256" key="5">
    <source>
        <dbReference type="ARBA" id="ARBA00014422"/>
    </source>
</evidence>
<keyword evidence="17" id="KW-1185">Reference proteome</keyword>
<evidence type="ECO:0000256" key="3">
    <source>
        <dbReference type="ARBA" id="ARBA00007812"/>
    </source>
</evidence>
<keyword evidence="6 11" id="KW-0479">Metal-binding</keyword>
<evidence type="ECO:0000256" key="4">
    <source>
        <dbReference type="ARBA" id="ARBA00013202"/>
    </source>
</evidence>
<dbReference type="GO" id="GO:0005634">
    <property type="term" value="C:nucleus"/>
    <property type="evidence" value="ECO:0007669"/>
    <property type="project" value="TreeGrafter"/>
</dbReference>
<evidence type="ECO:0000313" key="16">
    <source>
        <dbReference type="EMBL" id="KAF2868943.1"/>
    </source>
</evidence>
<feature type="binding site" evidence="11">
    <location>
        <position position="478"/>
    </location>
    <ligand>
        <name>Mg(2+)</name>
        <dbReference type="ChEBI" id="CHEBI:18420"/>
    </ligand>
</feature>
<sequence length="580" mass="63769">MAQDLRSQELKNPIDVAEYLFRRLHEVGVRSIHGLPGDYNLVALDYIPKVGLHWVGNCNELNAGYAADGYARVNGIAAMVTTFGVGELSAVNAIAGAYSEYVPIVHIVGYPSTVAQKDGMLLHHTLGNGDFNVFSKMSSQISCAVSMLNDVHEAAVLIDNAIRECFLKSRPVYISLPTDLVQKKIDGDRLNTPLDLSYPTNDPEKEDYVVDVILKYLHAARNPVILVDACAIRHRALDETHDFIKKSGIPVFVAPMGKGAVDESLPNYGGVYAGDGSNKGVRERIESSDLVLSIGAIKSDFNTAGFTYRISQLNTIDFHSYGTKVRYSEYPGVRMNGVLKKVTEKLGELNIEHGPKPNNEIPEQEVKSSEPTITQAWFWPRLGQWLQKNDIVITETGTANFGIWETRFPADVTAISQVLWGSIGYATGACQGAALAAKEKGIKRTILFTGDGSFQLTVQELSTMIRNKLNPIIFVICNNGYTIERFIHGWQDSYNDVQEWKYKDLPAAFGAGEGSVLTYRVSSKKEVDDLFTDEEFSSGDTQKLRFVELVIPWDDAPEALKSTAASAARTNAEAIQAAGK</sequence>
<dbReference type="GO" id="GO:0000287">
    <property type="term" value="F:magnesium ion binding"/>
    <property type="evidence" value="ECO:0007669"/>
    <property type="project" value="InterPro"/>
</dbReference>
<dbReference type="CDD" id="cd02005">
    <property type="entry name" value="TPP_PDC_IPDC"/>
    <property type="match status" value="1"/>
</dbReference>
<dbReference type="Pfam" id="PF02776">
    <property type="entry name" value="TPP_enzyme_N"/>
    <property type="match status" value="1"/>
</dbReference>
<dbReference type="InterPro" id="IPR047214">
    <property type="entry name" value="TPP_PDC_IPDC"/>
</dbReference>
<gene>
    <name evidence="16" type="ORF">BDV95DRAFT_630148</name>
</gene>